<keyword evidence="3" id="KW-1185">Reference proteome</keyword>
<feature type="compositionally biased region" description="Basic residues" evidence="1">
    <location>
        <begin position="19"/>
        <end position="31"/>
    </location>
</feature>
<evidence type="ECO:0000256" key="1">
    <source>
        <dbReference type="SAM" id="MobiDB-lite"/>
    </source>
</evidence>
<organism evidence="2 3">
    <name type="scientific">Bodo saltans</name>
    <name type="common">Flagellated protozoan</name>
    <dbReference type="NCBI Taxonomy" id="75058"/>
    <lineage>
        <taxon>Eukaryota</taxon>
        <taxon>Discoba</taxon>
        <taxon>Euglenozoa</taxon>
        <taxon>Kinetoplastea</taxon>
        <taxon>Metakinetoplastina</taxon>
        <taxon>Eubodonida</taxon>
        <taxon>Bodonidae</taxon>
        <taxon>Bodo</taxon>
    </lineage>
</organism>
<dbReference type="Proteomes" id="UP000051952">
    <property type="component" value="Unassembled WGS sequence"/>
</dbReference>
<evidence type="ECO:0000313" key="2">
    <source>
        <dbReference type="EMBL" id="CUG94101.1"/>
    </source>
</evidence>
<feature type="compositionally biased region" description="Basic residues" evidence="1">
    <location>
        <begin position="61"/>
        <end position="74"/>
    </location>
</feature>
<accession>A0A0S4JRF9</accession>
<reference evidence="3" key="1">
    <citation type="submission" date="2015-09" db="EMBL/GenBank/DDBJ databases">
        <authorList>
            <consortium name="Pathogen Informatics"/>
        </authorList>
    </citation>
    <scope>NUCLEOTIDE SEQUENCE [LARGE SCALE GENOMIC DNA]</scope>
    <source>
        <strain evidence="3">Lake Konstanz</strain>
    </source>
</reference>
<feature type="region of interest" description="Disordered" evidence="1">
    <location>
        <begin position="1"/>
        <end position="88"/>
    </location>
</feature>
<feature type="compositionally biased region" description="Polar residues" evidence="1">
    <location>
        <begin position="78"/>
        <end position="88"/>
    </location>
</feature>
<sequence>MDKGAAPVTFCENQMDQHARKKALQKKKRRHVLVEGSSGNARPRKKKKHTEISTVKNTQTKQRKQKRKYNTRKAKLQENYNQKRLTQSHSTGCCVGEIDFGSPSPSDLLLQEASNV</sequence>
<evidence type="ECO:0000313" key="3">
    <source>
        <dbReference type="Proteomes" id="UP000051952"/>
    </source>
</evidence>
<dbReference type="EMBL" id="CYKH01002220">
    <property type="protein sequence ID" value="CUG94101.1"/>
    <property type="molecule type" value="Genomic_DNA"/>
</dbReference>
<dbReference type="AlphaFoldDB" id="A0A0S4JRF9"/>
<gene>
    <name evidence="2" type="ORF">BSAL_46500</name>
</gene>
<proteinExistence type="predicted"/>
<protein>
    <submittedName>
        <fullName evidence="2">Uncharacterized protein</fullName>
    </submittedName>
</protein>
<name>A0A0S4JRF9_BODSA</name>
<dbReference type="VEuPathDB" id="TriTrypDB:BSAL_46500"/>